<organism evidence="1 2">
    <name type="scientific">Dokdonia pacifica</name>
    <dbReference type="NCBI Taxonomy" id="1627892"/>
    <lineage>
        <taxon>Bacteria</taxon>
        <taxon>Pseudomonadati</taxon>
        <taxon>Bacteroidota</taxon>
        <taxon>Flavobacteriia</taxon>
        <taxon>Flavobacteriales</taxon>
        <taxon>Flavobacteriaceae</taxon>
        <taxon>Dokdonia</taxon>
    </lineage>
</organism>
<dbReference type="AlphaFoldDB" id="A0A239E973"/>
<dbReference type="RefSeq" id="WP_089374079.1">
    <property type="nucleotide sequence ID" value="NZ_BMEP01000004.1"/>
</dbReference>
<protein>
    <submittedName>
        <fullName evidence="1">Uncharacterized protein</fullName>
    </submittedName>
</protein>
<evidence type="ECO:0000313" key="1">
    <source>
        <dbReference type="EMBL" id="SNS40583.1"/>
    </source>
</evidence>
<proteinExistence type="predicted"/>
<dbReference type="Proteomes" id="UP000198379">
    <property type="component" value="Unassembled WGS sequence"/>
</dbReference>
<reference evidence="1 2" key="1">
    <citation type="submission" date="2017-06" db="EMBL/GenBank/DDBJ databases">
        <authorList>
            <person name="Kim H.J."/>
            <person name="Triplett B.A."/>
        </authorList>
    </citation>
    <scope>NUCLEOTIDE SEQUENCE [LARGE SCALE GENOMIC DNA]</scope>
    <source>
        <strain evidence="1 2">DSM 25597</strain>
    </source>
</reference>
<name>A0A239E973_9FLAO</name>
<dbReference type="OrthoDB" id="1405718at2"/>
<dbReference type="EMBL" id="FZNY01000014">
    <property type="protein sequence ID" value="SNS40583.1"/>
    <property type="molecule type" value="Genomic_DNA"/>
</dbReference>
<keyword evidence="2" id="KW-1185">Reference proteome</keyword>
<gene>
    <name evidence="1" type="ORF">SAMN06265376_11444</name>
</gene>
<sequence>MDQLKIIKRLLILLIYISFSVGYCQTKIGFSAPYQTINSNSKNIQVVIKNYDYDKKVNENHHFLKLKISHANAKFNELLIGISNDKKLEFVVDTSNKESIVNIPIYKNIGLEDEELTLILEISTPNEGYEIIQSKQILYFKGQSITKLGFKSKETTIKITESKKQVIEIPYEITSSIPIEEDIEVIIKTKGLENLSPKIVAKYEKPFKGSYSNDKIIIKLDDSNLSSKNRLIEKEQQNLTKNLLSLKRFVLEIDSIYFKSQPKSQQIIKVDELNKEKIVYVERSLTKSSFSGNSYNFFGGTNFDLEDNLEANSFYSEIDVFLPDLSGERTAKYGIRAGLYKTNSVSQLLELSENQEVIEILDEQSNSEEIFFERKQVRRVPSVSIENLGLFFEAFINLKETIKEDFVFRLMVGPHVEVIQRTETTTFNNEDLFSLGVESISVSDLAENQELQSNLIRSSNRTLTVYDSYFAIAMPTIYQSKGIEVFFNPFLGGGNPGIRDSGQETSTFTTFGAFQFYLLERSVGIKLSGEVRKYFARGEDPVISVNISKSINLKGLFEPKNE</sequence>
<accession>A0A239E973</accession>
<evidence type="ECO:0000313" key="2">
    <source>
        <dbReference type="Proteomes" id="UP000198379"/>
    </source>
</evidence>